<accession>A0ABD3CKK5</accession>
<feature type="region of interest" description="Disordered" evidence="1">
    <location>
        <begin position="34"/>
        <end position="67"/>
    </location>
</feature>
<name>A0ABD3CKK5_9LAMI</name>
<keyword evidence="3" id="KW-1185">Reference proteome</keyword>
<dbReference type="Proteomes" id="UP001632038">
    <property type="component" value="Unassembled WGS sequence"/>
</dbReference>
<evidence type="ECO:0000256" key="1">
    <source>
        <dbReference type="SAM" id="MobiDB-lite"/>
    </source>
</evidence>
<comment type="caution">
    <text evidence="2">The sequence shown here is derived from an EMBL/GenBank/DDBJ whole genome shotgun (WGS) entry which is preliminary data.</text>
</comment>
<feature type="compositionally biased region" description="Basic and acidic residues" evidence="1">
    <location>
        <begin position="55"/>
        <end position="67"/>
    </location>
</feature>
<dbReference type="PANTHER" id="PTHR34464:SF3">
    <property type="entry name" value="OS09G0376300 PROTEIN"/>
    <property type="match status" value="1"/>
</dbReference>
<organism evidence="2 3">
    <name type="scientific">Castilleja foliolosa</name>
    <dbReference type="NCBI Taxonomy" id="1961234"/>
    <lineage>
        <taxon>Eukaryota</taxon>
        <taxon>Viridiplantae</taxon>
        <taxon>Streptophyta</taxon>
        <taxon>Embryophyta</taxon>
        <taxon>Tracheophyta</taxon>
        <taxon>Spermatophyta</taxon>
        <taxon>Magnoliopsida</taxon>
        <taxon>eudicotyledons</taxon>
        <taxon>Gunneridae</taxon>
        <taxon>Pentapetalae</taxon>
        <taxon>asterids</taxon>
        <taxon>lamiids</taxon>
        <taxon>Lamiales</taxon>
        <taxon>Orobanchaceae</taxon>
        <taxon>Pedicularideae</taxon>
        <taxon>Castillejinae</taxon>
        <taxon>Castilleja</taxon>
    </lineage>
</organism>
<evidence type="ECO:0000313" key="3">
    <source>
        <dbReference type="Proteomes" id="UP001632038"/>
    </source>
</evidence>
<reference evidence="3" key="1">
    <citation type="journal article" date="2024" name="IScience">
        <title>Strigolactones Initiate the Formation of Haustorium-like Structures in Castilleja.</title>
        <authorList>
            <person name="Buerger M."/>
            <person name="Peterson D."/>
            <person name="Chory J."/>
        </authorList>
    </citation>
    <scope>NUCLEOTIDE SEQUENCE [LARGE SCALE GENOMIC DNA]</scope>
</reference>
<dbReference type="PANTHER" id="PTHR34464">
    <property type="entry name" value="OS09G0376300 PROTEIN"/>
    <property type="match status" value="1"/>
</dbReference>
<evidence type="ECO:0000313" key="2">
    <source>
        <dbReference type="EMBL" id="KAL3630456.1"/>
    </source>
</evidence>
<dbReference type="AlphaFoldDB" id="A0ABD3CKK5"/>
<dbReference type="EMBL" id="JAVIJP010000032">
    <property type="protein sequence ID" value="KAL3630456.1"/>
    <property type="molecule type" value="Genomic_DNA"/>
</dbReference>
<sequence>MALSFSRLPWLWLSGKAKDQVLKGDPKSLKFYSNKRDDDYDDKMPSRKAKRKWKNREERSKMVDKEHDVVLVPSDGVGLSGSESDESDWSIGWLEPHAPGFHSDGDTDDSFAVLVPCYRHDSQEFVENSVEFLGGVKNSPNGFSDGSREYMEKWLSSLQKF</sequence>
<protein>
    <submittedName>
        <fullName evidence="2">Uncharacterized protein</fullName>
    </submittedName>
</protein>
<gene>
    <name evidence="2" type="ORF">CASFOL_023440</name>
</gene>
<proteinExistence type="predicted"/>
<feature type="compositionally biased region" description="Basic and acidic residues" evidence="1">
    <location>
        <begin position="34"/>
        <end position="45"/>
    </location>
</feature>